<dbReference type="SFLD" id="SFLDS00003">
    <property type="entry name" value="Haloacid_Dehalogenase"/>
    <property type="match status" value="1"/>
</dbReference>
<dbReference type="Gene3D" id="3.40.50.1000">
    <property type="entry name" value="HAD superfamily/HAD-like"/>
    <property type="match status" value="1"/>
</dbReference>
<sequence>MIKAVLFDLDGTLLPMNTEAFIAQYTKSLAPKVSHIVEPEIFLKALWSGTEAMMKNKEKYKTNEQVFTETFLPLINKEKEEIWPALNQFYEEEFPKFAPLTAPVPEARKVVEAALKKGYKVAVATNPVFPSRAIEHRLEWAGVKDLPIDLVTVYENSSYTKPHREYYEWIAGKLGVQPEECIMAGNDKQEDMAASTAGMTTYLVEGHVIDRGNTEFPIHDQGTLAHLKNHIEQDTGIFEEKK</sequence>
<accession>A0A2T4UAA1</accession>
<evidence type="ECO:0000313" key="2">
    <source>
        <dbReference type="EMBL" id="PTL40309.1"/>
    </source>
</evidence>
<dbReference type="Pfam" id="PF00702">
    <property type="entry name" value="Hydrolase"/>
    <property type="match status" value="1"/>
</dbReference>
<dbReference type="EMBL" id="PZJJ01000002">
    <property type="protein sequence ID" value="PTL40309.1"/>
    <property type="molecule type" value="Genomic_DNA"/>
</dbReference>
<dbReference type="Proteomes" id="UP000240509">
    <property type="component" value="Unassembled WGS sequence"/>
</dbReference>
<reference evidence="2 3" key="1">
    <citation type="submission" date="2018-03" db="EMBL/GenBank/DDBJ databases">
        <title>Alkalicoccus saliphilus sp. nov., isolated from a mineral pool.</title>
        <authorList>
            <person name="Zhao B."/>
        </authorList>
    </citation>
    <scope>NUCLEOTIDE SEQUENCE [LARGE SCALE GENOMIC DNA]</scope>
    <source>
        <strain evidence="2 3">6AG</strain>
    </source>
</reference>
<dbReference type="AlphaFoldDB" id="A0A2T4UAA1"/>
<protein>
    <submittedName>
        <fullName evidence="2">HAD family hydrolase</fullName>
    </submittedName>
</protein>
<dbReference type="SFLD" id="SFLDG01129">
    <property type="entry name" value="C1.5:_HAD__Beta-PGM__Phosphata"/>
    <property type="match status" value="1"/>
</dbReference>
<comment type="caution">
    <text evidence="2">The sequence shown here is derived from an EMBL/GenBank/DDBJ whole genome shotgun (WGS) entry which is preliminary data.</text>
</comment>
<dbReference type="OrthoDB" id="9809962at2"/>
<keyword evidence="3" id="KW-1185">Reference proteome</keyword>
<dbReference type="InterPro" id="IPR023214">
    <property type="entry name" value="HAD_sf"/>
</dbReference>
<evidence type="ECO:0000256" key="1">
    <source>
        <dbReference type="ARBA" id="ARBA00022801"/>
    </source>
</evidence>
<keyword evidence="1 2" id="KW-0378">Hydrolase</keyword>
<dbReference type="SUPFAM" id="SSF56784">
    <property type="entry name" value="HAD-like"/>
    <property type="match status" value="1"/>
</dbReference>
<dbReference type="PANTHER" id="PTHR43316">
    <property type="entry name" value="HYDROLASE, HALOACID DELAHOGENASE-RELATED"/>
    <property type="match status" value="1"/>
</dbReference>
<dbReference type="PANTHER" id="PTHR43316:SF3">
    <property type="entry name" value="HALOACID DEHALOGENASE, TYPE II (AFU_ORTHOLOGUE AFUA_2G07750)-RELATED"/>
    <property type="match status" value="1"/>
</dbReference>
<proteinExistence type="predicted"/>
<dbReference type="InterPro" id="IPR006439">
    <property type="entry name" value="HAD-SF_hydro_IA"/>
</dbReference>
<dbReference type="GO" id="GO:0016787">
    <property type="term" value="F:hydrolase activity"/>
    <property type="evidence" value="ECO:0007669"/>
    <property type="project" value="UniProtKB-KW"/>
</dbReference>
<dbReference type="PRINTS" id="PR00413">
    <property type="entry name" value="HADHALOGNASE"/>
</dbReference>
<organism evidence="2 3">
    <name type="scientific">Alkalicoccus saliphilus</name>
    <dbReference type="NCBI Taxonomy" id="200989"/>
    <lineage>
        <taxon>Bacteria</taxon>
        <taxon>Bacillati</taxon>
        <taxon>Bacillota</taxon>
        <taxon>Bacilli</taxon>
        <taxon>Bacillales</taxon>
        <taxon>Bacillaceae</taxon>
        <taxon>Alkalicoccus</taxon>
    </lineage>
</organism>
<dbReference type="InterPro" id="IPR036412">
    <property type="entry name" value="HAD-like_sf"/>
</dbReference>
<gene>
    <name evidence="2" type="ORF">C6Y45_02700</name>
</gene>
<dbReference type="RefSeq" id="WP_107583487.1">
    <property type="nucleotide sequence ID" value="NZ_PZJJ01000002.1"/>
</dbReference>
<name>A0A2T4UAA1_9BACI</name>
<evidence type="ECO:0000313" key="3">
    <source>
        <dbReference type="Proteomes" id="UP000240509"/>
    </source>
</evidence>
<dbReference type="InterPro" id="IPR051540">
    <property type="entry name" value="S-2-haloacid_dehalogenase"/>
</dbReference>